<feature type="region of interest" description="Disordered" evidence="1">
    <location>
        <begin position="256"/>
        <end position="296"/>
    </location>
</feature>
<dbReference type="InterPro" id="IPR051172">
    <property type="entry name" value="Chlamydia_OmcB"/>
</dbReference>
<dbReference type="NCBIfam" id="TIGR01451">
    <property type="entry name" value="B_ant_repeat"/>
    <property type="match status" value="3"/>
</dbReference>
<evidence type="ECO:0000259" key="2">
    <source>
        <dbReference type="Pfam" id="PF01345"/>
    </source>
</evidence>
<protein>
    <submittedName>
        <fullName evidence="4">Uncharacterized protein</fullName>
    </submittedName>
</protein>
<keyword evidence="5" id="KW-1185">Reference proteome</keyword>
<feature type="domain" description="DUF7507" evidence="3">
    <location>
        <begin position="178"/>
        <end position="280"/>
    </location>
</feature>
<gene>
    <name evidence="4" type="ORF">NYR54_13730</name>
</gene>
<feature type="domain" description="DUF11" evidence="2">
    <location>
        <begin position="441"/>
        <end position="546"/>
    </location>
</feature>
<evidence type="ECO:0000313" key="5">
    <source>
        <dbReference type="Proteomes" id="UP001149009"/>
    </source>
</evidence>
<sequence>MVSVSGSQTLAPGAVATFSATYTLTQADTDGWRVDNIATAVGTAPDSSTVESASARSTVTLPGAPTISLTKSGQWIDTDGDGMVEAGERVEFTFLVENTSSENLVDVTVDDPMAAVNEAPKNINSGASATFTASYTLTQSDIDAGELHNTATVHASLPGEDPFPGDTAEATVTFPASPRLSIIKKGTLIDANGNGVADPGEEIEYTFVVENTSNVTLTDIVLDDPELNITGGPIPSLAPGESDSSTFSATYTVTQEDVDNGEHVSPPSSGEGTAPDGSKYETESHDGSGNSGDPTVIPVEKRAALAITKTGEWLDANGNGMADVGEVIEYTFVVQNTGNVALTNVSPVDSGPVFGGKTGAGTLSAFSPGPVALASGESRTFNATYTLAQADIDAAAGLNGGVSNTARAQGTDASGSIVQSDESIVQISLPAPEPVKVTLIKKSVLKSVRRGDHAPFVITARNASQANAGAVTITDIMPAGFRYVEGSAKVNGVAFTPTVNGNRIVFSDLDLGPQGSIEIQLSLQALSSVNAGQHANQATITNSHGETLAPTATAAVEVLADTAFECSDIIGTVFNDLNGNGYQDAGEPGLPNVRVASAKGWLITTDRHGRFRVPCAALPDARMGTNFILKLDTRTLPTGYQMTTENPRVVRLTAGKMTEVNFGASLGREVRLDLTPEAFLPGSAELSQAWAAGISQLLEVLSERPSSLLVVYRGSDADRSLAERRIRNIETLIAKQWRQRGSTYPLNIQTRIETGY</sequence>
<evidence type="ECO:0000259" key="3">
    <source>
        <dbReference type="Pfam" id="PF24346"/>
    </source>
</evidence>
<dbReference type="Pfam" id="PF01345">
    <property type="entry name" value="DUF11"/>
    <property type="match status" value="1"/>
</dbReference>
<evidence type="ECO:0000256" key="1">
    <source>
        <dbReference type="SAM" id="MobiDB-lite"/>
    </source>
</evidence>
<dbReference type="Gene3D" id="2.60.40.10">
    <property type="entry name" value="Immunoglobulins"/>
    <property type="match status" value="1"/>
</dbReference>
<dbReference type="InterPro" id="IPR013783">
    <property type="entry name" value="Ig-like_fold"/>
</dbReference>
<dbReference type="Proteomes" id="UP001149009">
    <property type="component" value="Unassembled WGS sequence"/>
</dbReference>
<dbReference type="InterPro" id="IPR047589">
    <property type="entry name" value="DUF11_rpt"/>
</dbReference>
<feature type="domain" description="DUF7507" evidence="3">
    <location>
        <begin position="7"/>
        <end position="52"/>
    </location>
</feature>
<feature type="domain" description="DUF7507" evidence="3">
    <location>
        <begin position="304"/>
        <end position="420"/>
    </location>
</feature>
<reference evidence="4" key="1">
    <citation type="submission" date="2022-08" db="EMBL/GenBank/DDBJ databases">
        <title>Chelativorans sichuanense sp. nov., a paraffin oil-degrading bacterium isolated from a mixture of oil-based drill cuttings and paddy soil.</title>
        <authorList>
            <person name="Yu J."/>
            <person name="Liu H."/>
            <person name="Chen Q."/>
        </authorList>
    </citation>
    <scope>NUCLEOTIDE SEQUENCE</scope>
    <source>
        <strain evidence="4">SCAU 2101</strain>
    </source>
</reference>
<accession>A0A9X3B0F0</accession>
<dbReference type="EMBL" id="JAODNV010000014">
    <property type="protein sequence ID" value="MCT8991339.1"/>
    <property type="molecule type" value="Genomic_DNA"/>
</dbReference>
<dbReference type="SUPFAM" id="SSF117074">
    <property type="entry name" value="Hypothetical protein PA1324"/>
    <property type="match status" value="1"/>
</dbReference>
<name>A0A9X3B0F0_9HYPH</name>
<evidence type="ECO:0000313" key="4">
    <source>
        <dbReference type="EMBL" id="MCT8991339.1"/>
    </source>
</evidence>
<feature type="domain" description="DUF7507" evidence="3">
    <location>
        <begin position="64"/>
        <end position="162"/>
    </location>
</feature>
<comment type="caution">
    <text evidence="4">The sequence shown here is derived from an EMBL/GenBank/DDBJ whole genome shotgun (WGS) entry which is preliminary data.</text>
</comment>
<dbReference type="AlphaFoldDB" id="A0A9X3B0F0"/>
<dbReference type="Pfam" id="PF24346">
    <property type="entry name" value="DUF7507"/>
    <property type="match status" value="4"/>
</dbReference>
<dbReference type="InterPro" id="IPR001434">
    <property type="entry name" value="OmcB-like_DUF11"/>
</dbReference>
<proteinExistence type="predicted"/>
<organism evidence="4 5">
    <name type="scientific">Chelativorans petroleitrophicus</name>
    <dbReference type="NCBI Taxonomy" id="2975484"/>
    <lineage>
        <taxon>Bacteria</taxon>
        <taxon>Pseudomonadati</taxon>
        <taxon>Pseudomonadota</taxon>
        <taxon>Alphaproteobacteria</taxon>
        <taxon>Hyphomicrobiales</taxon>
        <taxon>Phyllobacteriaceae</taxon>
        <taxon>Chelativorans</taxon>
    </lineage>
</organism>
<dbReference type="PANTHER" id="PTHR34819">
    <property type="entry name" value="LARGE CYSTEINE-RICH PERIPLASMIC PROTEIN OMCB"/>
    <property type="match status" value="1"/>
</dbReference>
<dbReference type="InterPro" id="IPR055354">
    <property type="entry name" value="DUF7507"/>
</dbReference>